<dbReference type="AlphaFoldDB" id="D2VII3"/>
<dbReference type="GeneID" id="8852154"/>
<evidence type="ECO:0000256" key="2">
    <source>
        <dbReference type="SAM" id="SignalP"/>
    </source>
</evidence>
<dbReference type="Proteomes" id="UP000006671">
    <property type="component" value="Unassembled WGS sequence"/>
</dbReference>
<feature type="chain" id="PRO_5003038205" evidence="2">
    <location>
        <begin position="24"/>
        <end position="369"/>
    </location>
</feature>
<name>D2VII3_NAEGR</name>
<dbReference type="RefSeq" id="XP_002676014.1">
    <property type="nucleotide sequence ID" value="XM_002675968.1"/>
</dbReference>
<gene>
    <name evidence="3" type="ORF">NAEGRDRAFT_68692</name>
</gene>
<reference evidence="3 4" key="1">
    <citation type="journal article" date="2010" name="Cell">
        <title>The genome of Naegleria gruberi illuminates early eukaryotic versatility.</title>
        <authorList>
            <person name="Fritz-Laylin L.K."/>
            <person name="Prochnik S.E."/>
            <person name="Ginger M.L."/>
            <person name="Dacks J.B."/>
            <person name="Carpenter M.L."/>
            <person name="Field M.C."/>
            <person name="Kuo A."/>
            <person name="Paredez A."/>
            <person name="Chapman J."/>
            <person name="Pham J."/>
            <person name="Shu S."/>
            <person name="Neupane R."/>
            <person name="Cipriano M."/>
            <person name="Mancuso J."/>
            <person name="Tu H."/>
            <person name="Salamov A."/>
            <person name="Lindquist E."/>
            <person name="Shapiro H."/>
            <person name="Lucas S."/>
            <person name="Grigoriev I.V."/>
            <person name="Cande W.Z."/>
            <person name="Fulton C."/>
            <person name="Rokhsar D.S."/>
            <person name="Dawson S.C."/>
        </authorList>
    </citation>
    <scope>NUCLEOTIDE SEQUENCE [LARGE SCALE GENOMIC DNA]</scope>
    <source>
        <strain evidence="3 4">NEG-M</strain>
    </source>
</reference>
<keyword evidence="2" id="KW-0732">Signal</keyword>
<keyword evidence="4" id="KW-1185">Reference proteome</keyword>
<organism evidence="4">
    <name type="scientific">Naegleria gruberi</name>
    <name type="common">Amoeba</name>
    <dbReference type="NCBI Taxonomy" id="5762"/>
    <lineage>
        <taxon>Eukaryota</taxon>
        <taxon>Discoba</taxon>
        <taxon>Heterolobosea</taxon>
        <taxon>Tetramitia</taxon>
        <taxon>Eutetramitia</taxon>
        <taxon>Vahlkampfiidae</taxon>
        <taxon>Naegleria</taxon>
    </lineage>
</organism>
<dbReference type="KEGG" id="ngr:NAEGRDRAFT_68692"/>
<proteinExistence type="predicted"/>
<accession>D2VII3</accession>
<evidence type="ECO:0000313" key="3">
    <source>
        <dbReference type="EMBL" id="EFC43270.1"/>
    </source>
</evidence>
<dbReference type="InParanoid" id="D2VII3"/>
<protein>
    <submittedName>
        <fullName evidence="3">Predicted protein</fullName>
    </submittedName>
</protein>
<keyword evidence="1" id="KW-1133">Transmembrane helix</keyword>
<keyword evidence="1" id="KW-0812">Transmembrane</keyword>
<dbReference type="VEuPathDB" id="AmoebaDB:NAEGRDRAFT_68692"/>
<sequence length="369" mass="40772">MFRFLLILTLFLVIIQQALLVSADSSSISSISFVPTREETLKEYTFPTQQQPTSSSNTPPFFTLSPTSQQQCSCSQCYCNNGGSCPKSIPALGFTILAAEENCGNRNQVPSIGLINIQSTSDSNGFKYYLVDENNKNKAMNLQSFQYSSYKSEDRAMTCVTDNLAPVRYPSTLPGKAYLLVSSTNLVLNTEVRYNIQMSCAVPEAKTVKVTAVSRDGSKYYVGKKMSFRFEFKNVYDNIDTWQKGTLSFGGFTGQVNQGVGNLDFTPSSEGSISLSVLYTPDTSVYGSANTYNTPTIQVSQAPVPDAVWSLWDWIISNQRNAIFAIIILCGIVIGVVLTCCICTCIICRRRRNRANSEERGIKLQDEEA</sequence>
<keyword evidence="1" id="KW-0472">Membrane</keyword>
<feature type="signal peptide" evidence="2">
    <location>
        <begin position="1"/>
        <end position="23"/>
    </location>
</feature>
<feature type="transmembrane region" description="Helical" evidence="1">
    <location>
        <begin position="323"/>
        <end position="348"/>
    </location>
</feature>
<dbReference type="EMBL" id="GG738874">
    <property type="protein sequence ID" value="EFC43270.1"/>
    <property type="molecule type" value="Genomic_DNA"/>
</dbReference>
<evidence type="ECO:0000256" key="1">
    <source>
        <dbReference type="SAM" id="Phobius"/>
    </source>
</evidence>
<evidence type="ECO:0000313" key="4">
    <source>
        <dbReference type="Proteomes" id="UP000006671"/>
    </source>
</evidence>